<dbReference type="HOGENOM" id="CLU_3138065_0_0_4"/>
<name>F2B9W7_9NEIS</name>
<dbReference type="EMBL" id="AFAY01000010">
    <property type="protein sequence ID" value="EGF11757.1"/>
    <property type="molecule type" value="Genomic_DNA"/>
</dbReference>
<dbReference type="Proteomes" id="UP000004105">
    <property type="component" value="Unassembled WGS sequence"/>
</dbReference>
<accession>F2B9W7</accession>
<evidence type="ECO:0000313" key="2">
    <source>
        <dbReference type="Proteomes" id="UP000004105"/>
    </source>
</evidence>
<keyword evidence="2" id="KW-1185">Reference proteome</keyword>
<protein>
    <submittedName>
        <fullName evidence="1">Uncharacterized protein</fullName>
    </submittedName>
</protein>
<dbReference type="AlphaFoldDB" id="F2B9W7"/>
<organism evidence="1 2">
    <name type="scientific">Neisseria bacilliformis ATCC BAA-1200</name>
    <dbReference type="NCBI Taxonomy" id="888742"/>
    <lineage>
        <taxon>Bacteria</taxon>
        <taxon>Pseudomonadati</taxon>
        <taxon>Pseudomonadota</taxon>
        <taxon>Betaproteobacteria</taxon>
        <taxon>Neisseriales</taxon>
        <taxon>Neisseriaceae</taxon>
        <taxon>Neisseria</taxon>
    </lineage>
</organism>
<gene>
    <name evidence="1" type="ORF">HMPREF9123_0566</name>
</gene>
<evidence type="ECO:0000313" key="1">
    <source>
        <dbReference type="EMBL" id="EGF11757.1"/>
    </source>
</evidence>
<proteinExistence type="predicted"/>
<reference evidence="1 2" key="1">
    <citation type="submission" date="2011-02" db="EMBL/GenBank/DDBJ databases">
        <authorList>
            <person name="Muzny D."/>
            <person name="Qin X."/>
            <person name="Deng J."/>
            <person name="Jiang H."/>
            <person name="Liu Y."/>
            <person name="Qu J."/>
            <person name="Song X.-Z."/>
            <person name="Zhang L."/>
            <person name="Thornton R."/>
            <person name="Coyle M."/>
            <person name="Francisco L."/>
            <person name="Jackson L."/>
            <person name="Javaid M."/>
            <person name="Korchina V."/>
            <person name="Kovar C."/>
            <person name="Mata R."/>
            <person name="Mathew T."/>
            <person name="Ngo R."/>
            <person name="Nguyen L."/>
            <person name="Nguyen N."/>
            <person name="Okwuonu G."/>
            <person name="Ongeri F."/>
            <person name="Pham C."/>
            <person name="Simmons D."/>
            <person name="Wilczek-Boney K."/>
            <person name="Hale W."/>
            <person name="Jakkamsetti A."/>
            <person name="Pham P."/>
            <person name="Ruth R."/>
            <person name="San Lucas F."/>
            <person name="Warren J."/>
            <person name="Zhang J."/>
            <person name="Zhao Z."/>
            <person name="Zhou C."/>
            <person name="Zhu D."/>
            <person name="Lee S."/>
            <person name="Bess C."/>
            <person name="Blankenburg K."/>
            <person name="Forbes L."/>
            <person name="Fu Q."/>
            <person name="Gubbala S."/>
            <person name="Hirani K."/>
            <person name="Jayaseelan J.C."/>
            <person name="Lara F."/>
            <person name="Munidasa M."/>
            <person name="Palculict T."/>
            <person name="Patil S."/>
            <person name="Pu L.-L."/>
            <person name="Saada N."/>
            <person name="Tang L."/>
            <person name="Weissenberger G."/>
            <person name="Zhu Y."/>
            <person name="Hemphill L."/>
            <person name="Shang Y."/>
            <person name="Youmans B."/>
            <person name="Ayvaz T."/>
            <person name="Ross M."/>
            <person name="Santibanez J."/>
            <person name="Aqrawi P."/>
            <person name="Gross S."/>
            <person name="Joshi V."/>
            <person name="Fowler G."/>
            <person name="Nazareth L."/>
            <person name="Reid J."/>
            <person name="Worley K."/>
            <person name="Petrosino J."/>
            <person name="Highlander S."/>
            <person name="Gibbs R."/>
        </authorList>
    </citation>
    <scope>NUCLEOTIDE SEQUENCE [LARGE SCALE GENOMIC DNA]</scope>
    <source>
        <strain evidence="1 2">ATCC BAA-1200</strain>
    </source>
</reference>
<sequence length="49" mass="5248">MRPSEKAGWVSTCHFQTALLAAFEEKTLIGGSRPTLHEHGAKGVTILGL</sequence>
<comment type="caution">
    <text evidence="1">The sequence shown here is derived from an EMBL/GenBank/DDBJ whole genome shotgun (WGS) entry which is preliminary data.</text>
</comment>